<dbReference type="EMBL" id="VIWY01000007">
    <property type="protein sequence ID" value="TWG10608.1"/>
    <property type="molecule type" value="Genomic_DNA"/>
</dbReference>
<keyword evidence="2" id="KW-1185">Reference proteome</keyword>
<dbReference type="Proteomes" id="UP000320239">
    <property type="component" value="Unassembled WGS sequence"/>
</dbReference>
<proteinExistence type="predicted"/>
<dbReference type="AlphaFoldDB" id="A0A561VG86"/>
<comment type="caution">
    <text evidence="1">The sequence shown here is derived from an EMBL/GenBank/DDBJ whole genome shotgun (WGS) entry which is preliminary data.</text>
</comment>
<name>A0A561VG86_ACTTI</name>
<gene>
    <name evidence="1" type="ORF">FHX34_107100</name>
</gene>
<evidence type="ECO:0000313" key="1">
    <source>
        <dbReference type="EMBL" id="TWG10608.1"/>
    </source>
</evidence>
<evidence type="ECO:0000313" key="2">
    <source>
        <dbReference type="Proteomes" id="UP000320239"/>
    </source>
</evidence>
<reference evidence="1 2" key="1">
    <citation type="submission" date="2019-06" db="EMBL/GenBank/DDBJ databases">
        <title>Sequencing the genomes of 1000 actinobacteria strains.</title>
        <authorList>
            <person name="Klenk H.-P."/>
        </authorList>
    </citation>
    <scope>NUCLEOTIDE SEQUENCE [LARGE SCALE GENOMIC DNA]</scope>
    <source>
        <strain evidence="1 2">DSM 43866</strain>
    </source>
</reference>
<accession>A0A561VG86</accession>
<organism evidence="1 2">
    <name type="scientific">Actinoplanes teichomyceticus</name>
    <dbReference type="NCBI Taxonomy" id="1867"/>
    <lineage>
        <taxon>Bacteria</taxon>
        <taxon>Bacillati</taxon>
        <taxon>Actinomycetota</taxon>
        <taxon>Actinomycetes</taxon>
        <taxon>Micromonosporales</taxon>
        <taxon>Micromonosporaceae</taxon>
        <taxon>Actinoplanes</taxon>
    </lineage>
</organism>
<sequence>MPYTFGRKLLRLAFSDLENTDRDRRISLSINFGQPAAGFPRIDHQRVRLPAAAYGLIIEGFQRSRQVGLGSAVGSPAGAGIPLSGSIRKTVTLCER</sequence>
<protein>
    <submittedName>
        <fullName evidence="1">Uncharacterized protein</fullName>
    </submittedName>
</protein>